<dbReference type="Gene3D" id="1.10.10.10">
    <property type="entry name" value="Winged helix-like DNA-binding domain superfamily/Winged helix DNA-binding domain"/>
    <property type="match status" value="1"/>
</dbReference>
<feature type="domain" description="EF-hand" evidence="15">
    <location>
        <begin position="1610"/>
        <end position="1645"/>
    </location>
</feature>
<dbReference type="PROSITE" id="PS51424">
    <property type="entry name" value="ROC"/>
    <property type="match status" value="1"/>
</dbReference>
<dbReference type="Pfam" id="PF08477">
    <property type="entry name" value="Roc"/>
    <property type="match status" value="1"/>
</dbReference>
<keyword evidence="8" id="KW-0418">Kinase</keyword>
<evidence type="ECO:0000313" key="17">
    <source>
        <dbReference type="EMBL" id="PVD19336.1"/>
    </source>
</evidence>
<evidence type="ECO:0000256" key="2">
    <source>
        <dbReference type="ARBA" id="ARBA00012513"/>
    </source>
</evidence>
<feature type="compositionally biased region" description="Low complexity" evidence="14">
    <location>
        <begin position="2841"/>
        <end position="2856"/>
    </location>
</feature>
<evidence type="ECO:0000256" key="4">
    <source>
        <dbReference type="ARBA" id="ARBA00022614"/>
    </source>
</evidence>
<keyword evidence="5" id="KW-0808">Transferase</keyword>
<dbReference type="GO" id="GO:0005509">
    <property type="term" value="F:calcium ion binding"/>
    <property type="evidence" value="ECO:0007669"/>
    <property type="project" value="InterPro"/>
</dbReference>
<evidence type="ECO:0000259" key="16">
    <source>
        <dbReference type="PROSITE" id="PS51424"/>
    </source>
</evidence>
<dbReference type="PANTHER" id="PTHR47508:SF1">
    <property type="entry name" value="NON-SPECIFIC SERINE_THREONINE PROTEIN KINASE"/>
    <property type="match status" value="1"/>
</dbReference>
<evidence type="ECO:0000256" key="7">
    <source>
        <dbReference type="ARBA" id="ARBA00022741"/>
    </source>
</evidence>
<dbReference type="InterPro" id="IPR036388">
    <property type="entry name" value="WH-like_DNA-bd_sf"/>
</dbReference>
<feature type="compositionally biased region" description="Polar residues" evidence="14">
    <location>
        <begin position="2857"/>
        <end position="2874"/>
    </location>
</feature>
<evidence type="ECO:0000256" key="5">
    <source>
        <dbReference type="ARBA" id="ARBA00022679"/>
    </source>
</evidence>
<keyword evidence="7" id="KW-0547">Nucleotide-binding</keyword>
<evidence type="ECO:0000256" key="8">
    <source>
        <dbReference type="ARBA" id="ARBA00022777"/>
    </source>
</evidence>
<dbReference type="PRINTS" id="PR00449">
    <property type="entry name" value="RASTRNSFRMNG"/>
</dbReference>
<dbReference type="InterPro" id="IPR003591">
    <property type="entry name" value="Leu-rich_rpt_typical-subtyp"/>
</dbReference>
<dbReference type="OrthoDB" id="10252328at2759"/>
<evidence type="ECO:0000256" key="12">
    <source>
        <dbReference type="ARBA" id="ARBA00048679"/>
    </source>
</evidence>
<dbReference type="EMBL" id="PZQS01000013">
    <property type="protein sequence ID" value="PVD19336.1"/>
    <property type="molecule type" value="Genomic_DNA"/>
</dbReference>
<dbReference type="STRING" id="400727.A0A2T7NDT8"/>
<dbReference type="Pfam" id="PF25497">
    <property type="entry name" value="COR-B"/>
    <property type="match status" value="1"/>
</dbReference>
<evidence type="ECO:0000259" key="15">
    <source>
        <dbReference type="PROSITE" id="PS50222"/>
    </source>
</evidence>
<keyword evidence="18" id="KW-1185">Reference proteome</keyword>
<dbReference type="InterPro" id="IPR002048">
    <property type="entry name" value="EF_hand_dom"/>
</dbReference>
<dbReference type="InterPro" id="IPR057263">
    <property type="entry name" value="COR-B"/>
</dbReference>
<gene>
    <name evidence="17" type="ORF">C0Q70_19823</name>
</gene>
<evidence type="ECO:0000256" key="9">
    <source>
        <dbReference type="ARBA" id="ARBA00022840"/>
    </source>
</evidence>
<comment type="catalytic activity">
    <reaction evidence="11">
        <text>L-threonyl-[protein] + ATP = O-phospho-L-threonyl-[protein] + ADP + H(+)</text>
        <dbReference type="Rhea" id="RHEA:46608"/>
        <dbReference type="Rhea" id="RHEA-COMP:11060"/>
        <dbReference type="Rhea" id="RHEA-COMP:11605"/>
        <dbReference type="ChEBI" id="CHEBI:15378"/>
        <dbReference type="ChEBI" id="CHEBI:30013"/>
        <dbReference type="ChEBI" id="CHEBI:30616"/>
        <dbReference type="ChEBI" id="CHEBI:61977"/>
        <dbReference type="ChEBI" id="CHEBI:456216"/>
        <dbReference type="EC" id="2.7.11.1"/>
    </reaction>
</comment>
<organism evidence="17 18">
    <name type="scientific">Pomacea canaliculata</name>
    <name type="common">Golden apple snail</name>
    <dbReference type="NCBI Taxonomy" id="400727"/>
    <lineage>
        <taxon>Eukaryota</taxon>
        <taxon>Metazoa</taxon>
        <taxon>Spiralia</taxon>
        <taxon>Lophotrochozoa</taxon>
        <taxon>Mollusca</taxon>
        <taxon>Gastropoda</taxon>
        <taxon>Caenogastropoda</taxon>
        <taxon>Architaenioglossa</taxon>
        <taxon>Ampullarioidea</taxon>
        <taxon>Ampullariidae</taxon>
        <taxon>Pomacea</taxon>
    </lineage>
</organism>
<comment type="caution">
    <text evidence="17">The sequence shown here is derived from an EMBL/GenBank/DDBJ whole genome shotgun (WGS) entry which is preliminary data.</text>
</comment>
<evidence type="ECO:0000256" key="11">
    <source>
        <dbReference type="ARBA" id="ARBA00047899"/>
    </source>
</evidence>
<feature type="coiled-coil region" evidence="13">
    <location>
        <begin position="2380"/>
        <end position="2408"/>
    </location>
</feature>
<feature type="region of interest" description="Disordered" evidence="14">
    <location>
        <begin position="2839"/>
        <end position="2874"/>
    </location>
</feature>
<keyword evidence="6" id="KW-0677">Repeat</keyword>
<keyword evidence="4" id="KW-0433">Leucine-rich repeat</keyword>
<accession>A0A2T7NDT8</accession>
<evidence type="ECO:0000256" key="1">
    <source>
        <dbReference type="ARBA" id="ARBA00009634"/>
    </source>
</evidence>
<dbReference type="GO" id="GO:0004674">
    <property type="term" value="F:protein serine/threonine kinase activity"/>
    <property type="evidence" value="ECO:0007669"/>
    <property type="project" value="UniProtKB-KW"/>
</dbReference>
<dbReference type="InterPro" id="IPR001611">
    <property type="entry name" value="Leu-rich_rpt"/>
</dbReference>
<protein>
    <recommendedName>
        <fullName evidence="2">non-specific serine/threonine protein kinase</fullName>
        <ecNumber evidence="2">2.7.11.1</ecNumber>
    </recommendedName>
</protein>
<dbReference type="Pfam" id="PF16095">
    <property type="entry name" value="COR-A"/>
    <property type="match status" value="1"/>
</dbReference>
<dbReference type="PROSITE" id="PS50222">
    <property type="entry name" value="EF_HAND_2"/>
    <property type="match status" value="1"/>
</dbReference>
<dbReference type="Pfam" id="PF13855">
    <property type="entry name" value="LRR_8"/>
    <property type="match status" value="1"/>
</dbReference>
<sequence>MELHAASAAKAKLQDQEQPSKEEGPQPSIGIRAQDLIVSKRKLKHVDRKDVFETATLDKTGLFNNGEGITENMVEFLPLHIARHNIITTNLTNDLVTLNFSGVEMLTDAVFFILSYTNTTFRSLKKLICSGCCHLTDLGVTWIARMAPELRMAELEGCSKVTEKGLHALCKNCPHLQNLSIVATNVCRIPHEIGKTEVSHGSLRAHGAPIISSDLYLHEKANNTSTKSDSEEKKPSGRCQNIPVFKMVVLRDESMTKTFKDMVIKTEDNCAALPAILVWESWQPKTLNVEDLDVKVNITEIAAQSPLQDTVISPGSIVMIVYTVPSNEESEKVGHRLAETIGSVVAKFPDVVMVTLGLKASENLSSGVHEAIIKTLTNWSKAINNDIEFIVRKSWHMENIDFNGQLSISAMGQAHEKLKELIATDSNFLIMLSCMPGHLSVALATCLTAAIQSVKANFPWIHDPVDNSCFQLMDLLPIKPLTSLHQEYHCMNKNVRKQFHHRQAYPCMRKIVDLMAQCGHALYLPGSRDDLYVTDLQGYSSLICAFSETRPPVSGNFSCLGGLTSFWNKAAVAEFLKNHSAEIKVDDFIKLTTKQALVFPLRSTPSQKPPIEEGSINTKSSDSNFSEMVFIHIKDLPITHPALDQLWPDTIPPNTLHASLFHTIFPGLPPSVLLHVFRHIVKVINPMLVWRTGLLLRQGPVDVLVQLWYTNLEHQESALSQESSTSSLQGSPVLVISGRLPMLPSQEPAARLNNNKCLWGALQTVSVITDYVFRKHNIATHVTVPCDQCCEGNLKLALKRESVFHFVYYATFSADERGSMCKIHKVKPSIEEKCGPQYPSIVPFHNYVYLQAANQRFNQLKTDGHFRHPDTIQMSVPFHFAKNTEPKCESFIKPGFVRVNSVIKHGVQSEPMADPEAEASHIQTTVTGPLLNMKKNQSVTLNQPLTPVYFNKASIRILRGYHFSVRGDLPNGQFFEFQGPTGTFLDTQGNSKTQADIKCCLGNVLSICMQFSEMPGKSDVSLYLNGLEISKETVDGWEIQLTISKTITGLTALCIPGVKNSWQLAKRSQFFPGNTVEILQKESSVILPGLVTAAEHKRTQFIVSPTGENISFNSKRIRPRGYAELKQKEMSGNFADLEAPPNTLKEPLPLWKFQEQHFLDCLEELLMKVNDLDELIAPCTDIISPAVLFAEMESKKDLVEKALFQDGHVDFNGTAMVLLPSYLSVKDLAFIPLNRLTHELCAHPLCYIRGDINSVMSVQPTYNLPSQVECFRIVHLLNNPGFPFPMESETSFRPLIWAWALMLLHLQKEGLKNYDHLLENFSDMEISSLDEIWKGLRQMVSVLAFLLYLSFKDQLSPYYFQEYETVKEHAANLKSKLRMQMGDVASQELEIRTMAFTSDELLMCTGHSSTWQAGQGLTEVSKPFLTHYPQFIYSLMLSNNQLKAIPGSVFTSLYNIKDLDLSDNLLEVLPEEIGQCQFLQSLALDKNFLTALPDSLENCKNMRRLDISRNHFKKFPKVVTKLTSLLRLYAQSLQLTFLPDDIGNLSNLQNLYVNGNCFSLLPSSITKLQKLKDLSLNGVPWCKVRANQLLSKEHFENMMTEQNLSRWLDANNQSKAAIFQLFDEDANGTLDPKEIGKLNATIFTIFPRFGYVSSEPPSDETPSGFPEEILSLEALEYLSLQYQGIVGVPNGIQRLSKLSVLNVSHNPNLLSVSAHAGNLPLKRLEMDECPLLKTPPKEIRAKGFFSCHAYLKRLLSGSVDCKRTKLMLVGLGGAGKTSLVKALMSDTDKADMNIGEEITDGIDIHPWIVDTEEGPLKFSVWDFAGQTVYYNTHQFFLSDRAVYLLMWNIRLGHEHAGLDFWLSSISVHAPKAPIFVVGTHVDQVSKVELPTKEMQKKYNQIVGFFFVSSFTGQGIKNLKEKVVEITLQQQYMGEKIPGVWLSFEDNMKRIADRSVIPYSELEKIANQSGIFEKSEVVQAVQFLHELGSLQHFTKEFLKDQVVINPQWIVDVMACVVSVKDSPIKDGRLKHEDISTVWKDYPVHLHSWLLRLTEEYDLTFPLGDEKVNLVPCLLTEKEPEFEWPEIEKGSEARETKMVYKFHYLPAGLFNRGQVRLHEFSDGSLIWKRGSYLHKNGHLCLVRQSRDSELLVQAQGPRPDNILFLVHEVYEGLILESFQGVTYDYLIPCPECLRLMLKDPHMFPASIVRRAVELKAPFLQCLKYFHTISIVDLQASMPPDSSTDFDMHLVQAVRGLKELHHDLAADIFVSFCNEDEVGDKPGIISPSRVINEMMKIGYKSWVADKNSSMDEMVKALMDAKLFVVFMTNAYVNDEVCCNLFKYARLTLHKPLLLITVGTGFEWQQGRLGILLADEVYVNMQQADRYEIKLKELKERLKDRITQKVAREEKEFPPCFISYCWQNSTRAVARGSRAIEGAIGYGDPRDIKDFLESKGIACWIDVERVGLHGLFEDIGEGLAKAKVVVACISDQYATSNNCMVEFRYAANALKLPIILAIVGTGSRWRATEVGTLSQNYPMVSFQEQQSQAAFERLANMIQQYLVTPCIEREKVKVAKDGHDHKSLSFQELCELVQRKFLRQLAVYAEIQDSIIYPRLFLIDFVKTFMDPAQVPSGEVKNGGEGNQTQTQDASKVDFREKSYCAHILCEQEEGWHVSGDPLPLPPQFGTTLEKYAPFMARITAIAKYSKKMVMNCMGTEVGKQFLQWLEKNPQITENSDFQDSYHALRQTIAEADQSSVMGNTARCHLPNGRVVWLCEKHRKNARVTVLSEADTITSSLHTTESVSVDYMIQALREMNTTDMSKHEPHNEFSTGKHSKLLHTKHEIPTSGASPSSLTLSSTARDTSSTESKSLQPFTSSQTLQVQETVGLTGSLHRQPSQLTFSGVKSRTCVLM</sequence>
<dbReference type="SMART" id="SM00369">
    <property type="entry name" value="LRR_TYP"/>
    <property type="match status" value="6"/>
</dbReference>
<dbReference type="SMART" id="SM00175">
    <property type="entry name" value="RAB"/>
    <property type="match status" value="1"/>
</dbReference>
<keyword evidence="13" id="KW-0175">Coiled coil</keyword>
<dbReference type="InterPro" id="IPR035897">
    <property type="entry name" value="Toll_tir_struct_dom_sf"/>
</dbReference>
<name>A0A2T7NDT8_POMCA</name>
<dbReference type="PROSITE" id="PS00018">
    <property type="entry name" value="EF_HAND_1"/>
    <property type="match status" value="1"/>
</dbReference>
<feature type="compositionally biased region" description="Basic and acidic residues" evidence="14">
    <location>
        <begin position="12"/>
        <end position="24"/>
    </location>
</feature>
<dbReference type="SUPFAM" id="SSF52047">
    <property type="entry name" value="RNI-like"/>
    <property type="match status" value="1"/>
</dbReference>
<dbReference type="InterPro" id="IPR032171">
    <property type="entry name" value="COR-A"/>
</dbReference>
<dbReference type="Gene3D" id="3.40.50.10140">
    <property type="entry name" value="Toll/interleukin-1 receptor homology (TIR) domain"/>
    <property type="match status" value="1"/>
</dbReference>
<dbReference type="Proteomes" id="UP000245119">
    <property type="component" value="Linkage Group LG13"/>
</dbReference>
<dbReference type="InterPro" id="IPR032675">
    <property type="entry name" value="LRR_dom_sf"/>
</dbReference>
<dbReference type="GO" id="GO:0007165">
    <property type="term" value="P:signal transduction"/>
    <property type="evidence" value="ECO:0007669"/>
    <property type="project" value="InterPro"/>
</dbReference>
<dbReference type="SUPFAM" id="SSF52058">
    <property type="entry name" value="L domain-like"/>
    <property type="match status" value="1"/>
</dbReference>
<dbReference type="Gene3D" id="3.80.10.10">
    <property type="entry name" value="Ribonuclease Inhibitor"/>
    <property type="match status" value="3"/>
</dbReference>
<evidence type="ECO:0000256" key="13">
    <source>
        <dbReference type="SAM" id="Coils"/>
    </source>
</evidence>
<dbReference type="Gene3D" id="3.40.50.300">
    <property type="entry name" value="P-loop containing nucleotide triphosphate hydrolases"/>
    <property type="match status" value="1"/>
</dbReference>
<comment type="similarity">
    <text evidence="1">Belongs to the Toll-like receptor family.</text>
</comment>
<feature type="region of interest" description="Disordered" evidence="14">
    <location>
        <begin position="1"/>
        <end position="29"/>
    </location>
</feature>
<dbReference type="Gene3D" id="3.30.310.200">
    <property type="match status" value="1"/>
</dbReference>
<keyword evidence="10" id="KW-0342">GTP-binding</keyword>
<dbReference type="InterPro" id="IPR020859">
    <property type="entry name" value="ROC"/>
</dbReference>
<dbReference type="PANTHER" id="PTHR47508">
    <property type="entry name" value="SAM DOMAIN-CONTAINING PROTEIN-RELATED"/>
    <property type="match status" value="1"/>
</dbReference>
<dbReference type="SUPFAM" id="SSF52200">
    <property type="entry name" value="Toll/Interleukin receptor TIR domain"/>
    <property type="match status" value="2"/>
</dbReference>
<dbReference type="EC" id="2.7.11.1" evidence="2"/>
<dbReference type="SMART" id="SM00364">
    <property type="entry name" value="LRR_BAC"/>
    <property type="match status" value="5"/>
</dbReference>
<dbReference type="InterPro" id="IPR000157">
    <property type="entry name" value="TIR_dom"/>
</dbReference>
<dbReference type="GO" id="GO:0009966">
    <property type="term" value="P:regulation of signal transduction"/>
    <property type="evidence" value="ECO:0007669"/>
    <property type="project" value="UniProtKB-ARBA"/>
</dbReference>
<keyword evidence="9" id="KW-0067">ATP-binding</keyword>
<proteinExistence type="inferred from homology"/>
<evidence type="ECO:0000313" key="18">
    <source>
        <dbReference type="Proteomes" id="UP000245119"/>
    </source>
</evidence>
<dbReference type="SUPFAM" id="SSF52540">
    <property type="entry name" value="P-loop containing nucleoside triphosphate hydrolases"/>
    <property type="match status" value="1"/>
</dbReference>
<dbReference type="Gene3D" id="3.30.70.1390">
    <property type="entry name" value="ROC domain from the Parkinson's disease-associated leucine-rich repeat kinase 2"/>
    <property type="match status" value="1"/>
</dbReference>
<evidence type="ECO:0000256" key="10">
    <source>
        <dbReference type="ARBA" id="ARBA00023134"/>
    </source>
</evidence>
<dbReference type="Pfam" id="PF13676">
    <property type="entry name" value="TIR_2"/>
    <property type="match status" value="1"/>
</dbReference>
<dbReference type="InterPro" id="IPR027417">
    <property type="entry name" value="P-loop_NTPase"/>
</dbReference>
<keyword evidence="3" id="KW-0723">Serine/threonine-protein kinase</keyword>
<evidence type="ECO:0000256" key="14">
    <source>
        <dbReference type="SAM" id="MobiDB-lite"/>
    </source>
</evidence>
<feature type="domain" description="Roc" evidence="16">
    <location>
        <begin position="1757"/>
        <end position="1929"/>
    </location>
</feature>
<reference evidence="17 18" key="1">
    <citation type="submission" date="2018-04" db="EMBL/GenBank/DDBJ databases">
        <title>The genome of golden apple snail Pomacea canaliculata provides insight into stress tolerance and invasive adaptation.</title>
        <authorList>
            <person name="Liu C."/>
            <person name="Liu B."/>
            <person name="Ren Y."/>
            <person name="Zhang Y."/>
            <person name="Wang H."/>
            <person name="Li S."/>
            <person name="Jiang F."/>
            <person name="Yin L."/>
            <person name="Zhang G."/>
            <person name="Qian W."/>
            <person name="Fan W."/>
        </authorList>
    </citation>
    <scope>NUCLEOTIDE SEQUENCE [LARGE SCALE GENOMIC DNA]</scope>
    <source>
        <strain evidence="17">SZHN2017</strain>
        <tissue evidence="17">Muscle</tissue>
    </source>
</reference>
<dbReference type="InterPro" id="IPR018247">
    <property type="entry name" value="EF_Hand_1_Ca_BS"/>
</dbReference>
<dbReference type="GO" id="GO:0005524">
    <property type="term" value="F:ATP binding"/>
    <property type="evidence" value="ECO:0007669"/>
    <property type="project" value="UniProtKB-KW"/>
</dbReference>
<comment type="catalytic activity">
    <reaction evidence="12">
        <text>L-seryl-[protein] + ATP = O-phospho-L-seryl-[protein] + ADP + H(+)</text>
        <dbReference type="Rhea" id="RHEA:17989"/>
        <dbReference type="Rhea" id="RHEA-COMP:9863"/>
        <dbReference type="Rhea" id="RHEA-COMP:11604"/>
        <dbReference type="ChEBI" id="CHEBI:15378"/>
        <dbReference type="ChEBI" id="CHEBI:29999"/>
        <dbReference type="ChEBI" id="CHEBI:30616"/>
        <dbReference type="ChEBI" id="CHEBI:83421"/>
        <dbReference type="ChEBI" id="CHEBI:456216"/>
        <dbReference type="EC" id="2.7.11.1"/>
    </reaction>
</comment>
<evidence type="ECO:0000256" key="3">
    <source>
        <dbReference type="ARBA" id="ARBA00022527"/>
    </source>
</evidence>
<evidence type="ECO:0000256" key="6">
    <source>
        <dbReference type="ARBA" id="ARBA00022737"/>
    </source>
</evidence>